<dbReference type="Proteomes" id="UP001150879">
    <property type="component" value="Unassembled WGS sequence"/>
</dbReference>
<name>A0A9W9MF12_9EURO</name>
<feature type="non-terminal residue" evidence="1">
    <location>
        <position position="1"/>
    </location>
</feature>
<evidence type="ECO:0000313" key="1">
    <source>
        <dbReference type="EMBL" id="KAJ5199598.1"/>
    </source>
</evidence>
<keyword evidence="2" id="KW-1185">Reference proteome</keyword>
<sequence>IYNKLFSYLDIAKAKLKNKVKKKLYKYYTTTKYEPYSNIYTLVIIFSLLKKLRYFSSTN</sequence>
<organism evidence="1 2">
    <name type="scientific">Penicillium cf. griseofulvum</name>
    <dbReference type="NCBI Taxonomy" id="2972120"/>
    <lineage>
        <taxon>Eukaryota</taxon>
        <taxon>Fungi</taxon>
        <taxon>Dikarya</taxon>
        <taxon>Ascomycota</taxon>
        <taxon>Pezizomycotina</taxon>
        <taxon>Eurotiomycetes</taxon>
        <taxon>Eurotiomycetidae</taxon>
        <taxon>Eurotiales</taxon>
        <taxon>Aspergillaceae</taxon>
        <taxon>Penicillium</taxon>
    </lineage>
</organism>
<reference evidence="1" key="1">
    <citation type="submission" date="2022-11" db="EMBL/GenBank/DDBJ databases">
        <authorList>
            <person name="Petersen C."/>
        </authorList>
    </citation>
    <scope>NUCLEOTIDE SEQUENCE</scope>
    <source>
        <strain evidence="1">IBT 16849</strain>
    </source>
</reference>
<protein>
    <submittedName>
        <fullName evidence="1">Uncharacterized protein</fullName>
    </submittedName>
</protein>
<comment type="caution">
    <text evidence="1">The sequence shown here is derived from an EMBL/GenBank/DDBJ whole genome shotgun (WGS) entry which is preliminary data.</text>
</comment>
<evidence type="ECO:0000313" key="2">
    <source>
        <dbReference type="Proteomes" id="UP001150879"/>
    </source>
</evidence>
<dbReference type="EMBL" id="JAPQKP010000003">
    <property type="protein sequence ID" value="KAJ5199598.1"/>
    <property type="molecule type" value="Genomic_DNA"/>
</dbReference>
<dbReference type="AlphaFoldDB" id="A0A9W9MF12"/>
<proteinExistence type="predicted"/>
<accession>A0A9W9MF12</accession>
<reference evidence="1" key="2">
    <citation type="journal article" date="2023" name="IMA Fungus">
        <title>Comparative genomic study of the Penicillium genus elucidates a diverse pangenome and 15 lateral gene transfer events.</title>
        <authorList>
            <person name="Petersen C."/>
            <person name="Sorensen T."/>
            <person name="Nielsen M.R."/>
            <person name="Sondergaard T.E."/>
            <person name="Sorensen J.L."/>
            <person name="Fitzpatrick D.A."/>
            <person name="Frisvad J.C."/>
            <person name="Nielsen K.L."/>
        </authorList>
    </citation>
    <scope>NUCLEOTIDE SEQUENCE</scope>
    <source>
        <strain evidence="1">IBT 16849</strain>
    </source>
</reference>
<gene>
    <name evidence="1" type="ORF">N7472_004802</name>
</gene>